<evidence type="ECO:0000256" key="2">
    <source>
        <dbReference type="ARBA" id="ARBA00004496"/>
    </source>
</evidence>
<keyword evidence="3" id="KW-0963">Cytoplasm</keyword>
<keyword evidence="5" id="KW-0479">Metal-binding</keyword>
<dbReference type="GO" id="GO:0000285">
    <property type="term" value="F:1-phosphatidylinositol-3-phosphate 5-kinase activity"/>
    <property type="evidence" value="ECO:0007669"/>
    <property type="project" value="InterPro"/>
</dbReference>
<dbReference type="PANTHER" id="PTHR46715:SF1">
    <property type="entry name" value="1-PHOSPHATIDYLINOSITOL 3-PHOSPHATE 5-KINASE"/>
    <property type="match status" value="1"/>
</dbReference>
<sequence>MYHYFTPHPEELFDESVASTSTGIFGNLFSRIFKPSKYITIANNARDTTIMSISSSESFKTFDPPRHDDVGKVSDISMGKAFILTRFLQNEIGENSKEKNKNGSDILEQRKRSYIRFASIFEGRNPGLLDYKRLSLLKSNFRHYWMQDSSGRECYECQERFIAFKRRHHCRLCGQIFCSKCCSIQTESKLEDEPSSSAFDQKLNYETDVSVSTIFQGSVSWSLNSSVTAIENNENGTLFQCAVLRKSSVKLDSYSAFGNRISQI</sequence>
<organism evidence="12">
    <name type="scientific">Wuchereria bancrofti</name>
    <dbReference type="NCBI Taxonomy" id="6293"/>
    <lineage>
        <taxon>Eukaryota</taxon>
        <taxon>Metazoa</taxon>
        <taxon>Ecdysozoa</taxon>
        <taxon>Nematoda</taxon>
        <taxon>Chromadorea</taxon>
        <taxon>Rhabditida</taxon>
        <taxon>Spirurina</taxon>
        <taxon>Spiruromorpha</taxon>
        <taxon>Filarioidea</taxon>
        <taxon>Onchocercidae</taxon>
        <taxon>Wuchereria</taxon>
    </lineage>
</organism>
<name>A0A1I8EBH7_WUCBA</name>
<evidence type="ECO:0000256" key="8">
    <source>
        <dbReference type="ARBA" id="ARBA00022786"/>
    </source>
</evidence>
<dbReference type="GO" id="GO:1903426">
    <property type="term" value="P:regulation of reactive oxygen species biosynthetic process"/>
    <property type="evidence" value="ECO:0007669"/>
    <property type="project" value="TreeGrafter"/>
</dbReference>
<dbReference type="GO" id="GO:0032438">
    <property type="term" value="P:melanosome organization"/>
    <property type="evidence" value="ECO:0007669"/>
    <property type="project" value="TreeGrafter"/>
</dbReference>
<comment type="subcellular location">
    <subcellularLocation>
        <location evidence="2">Cytoplasm</location>
    </subcellularLocation>
    <subcellularLocation>
        <location evidence="1">Endosome</location>
    </subcellularLocation>
</comment>
<dbReference type="GO" id="GO:0052810">
    <property type="term" value="F:1-phosphatidylinositol-5-kinase activity"/>
    <property type="evidence" value="ECO:0007669"/>
    <property type="project" value="TreeGrafter"/>
</dbReference>
<dbReference type="GO" id="GO:0005768">
    <property type="term" value="C:endosome"/>
    <property type="evidence" value="ECO:0007669"/>
    <property type="project" value="UniProtKB-SubCell"/>
</dbReference>
<evidence type="ECO:0000256" key="4">
    <source>
        <dbReference type="ARBA" id="ARBA00022679"/>
    </source>
</evidence>
<dbReference type="SUPFAM" id="SSF57903">
    <property type="entry name" value="FYVE/PHD zinc finger"/>
    <property type="match status" value="1"/>
</dbReference>
<accession>A0A1I8EBH7</accession>
<dbReference type="AlphaFoldDB" id="A0A1I8EBH7"/>
<dbReference type="InterPro" id="IPR017455">
    <property type="entry name" value="Znf_FYVE-rel"/>
</dbReference>
<dbReference type="WBParaSite" id="maker-PairedContig_1207-snap-gene-0.17-mRNA-1">
    <property type="protein sequence ID" value="maker-PairedContig_1207-snap-gene-0.17-mRNA-1"/>
    <property type="gene ID" value="maker-PairedContig_1207-snap-gene-0.17"/>
</dbReference>
<dbReference type="InterPro" id="IPR000306">
    <property type="entry name" value="Znf_FYVE"/>
</dbReference>
<keyword evidence="8" id="KW-0833">Ubl conjugation pathway</keyword>
<evidence type="ECO:0000256" key="3">
    <source>
        <dbReference type="ARBA" id="ARBA00022490"/>
    </source>
</evidence>
<evidence type="ECO:0000259" key="11">
    <source>
        <dbReference type="PROSITE" id="PS50178"/>
    </source>
</evidence>
<dbReference type="Pfam" id="PF01363">
    <property type="entry name" value="FYVE"/>
    <property type="match status" value="1"/>
</dbReference>
<keyword evidence="4" id="KW-0808">Transferase</keyword>
<proteinExistence type="predicted"/>
<dbReference type="InterPro" id="IPR011011">
    <property type="entry name" value="Znf_FYVE_PHD"/>
</dbReference>
<reference evidence="12" key="1">
    <citation type="submission" date="2016-11" db="UniProtKB">
        <authorList>
            <consortium name="WormBaseParasite"/>
        </authorList>
    </citation>
    <scope>IDENTIFICATION</scope>
    <source>
        <strain evidence="12">pt0022</strain>
    </source>
</reference>
<keyword evidence="9" id="KW-0862">Zinc</keyword>
<evidence type="ECO:0000256" key="6">
    <source>
        <dbReference type="ARBA" id="ARBA00022753"/>
    </source>
</evidence>
<dbReference type="PANTHER" id="PTHR46715">
    <property type="entry name" value="1-PHOSPHATIDYLINOSITOL 3-PHOSPHATE 5-KINASE"/>
    <property type="match status" value="1"/>
</dbReference>
<feature type="domain" description="FYVE-type" evidence="11">
    <location>
        <begin position="148"/>
        <end position="181"/>
    </location>
</feature>
<dbReference type="GO" id="GO:0008270">
    <property type="term" value="F:zinc ion binding"/>
    <property type="evidence" value="ECO:0007669"/>
    <property type="project" value="UniProtKB-KW"/>
</dbReference>
<dbReference type="FunFam" id="3.30.40.10:FF:000510">
    <property type="entry name" value="Phosphatidylinositol 3,5-kinase"/>
    <property type="match status" value="1"/>
</dbReference>
<dbReference type="GO" id="GO:0012506">
    <property type="term" value="C:vesicle membrane"/>
    <property type="evidence" value="ECO:0007669"/>
    <property type="project" value="TreeGrafter"/>
</dbReference>
<evidence type="ECO:0000256" key="10">
    <source>
        <dbReference type="PROSITE-ProRule" id="PRU00091"/>
    </source>
</evidence>
<evidence type="ECO:0000313" key="12">
    <source>
        <dbReference type="WBParaSite" id="maker-PairedContig_1207-snap-gene-0.17-mRNA-1"/>
    </source>
</evidence>
<evidence type="ECO:0000256" key="5">
    <source>
        <dbReference type="ARBA" id="ARBA00022723"/>
    </source>
</evidence>
<keyword evidence="6" id="KW-0967">Endosome</keyword>
<keyword evidence="7 10" id="KW-0863">Zinc-finger</keyword>
<dbReference type="PROSITE" id="PS50178">
    <property type="entry name" value="ZF_FYVE"/>
    <property type="match status" value="1"/>
</dbReference>
<dbReference type="InterPro" id="IPR043548">
    <property type="entry name" value="PIKfyve"/>
</dbReference>
<dbReference type="GO" id="GO:0090385">
    <property type="term" value="P:phagosome-lysosome fusion"/>
    <property type="evidence" value="ECO:0007669"/>
    <property type="project" value="TreeGrafter"/>
</dbReference>
<evidence type="ECO:0000256" key="9">
    <source>
        <dbReference type="ARBA" id="ARBA00022833"/>
    </source>
</evidence>
<protein>
    <submittedName>
        <fullName evidence="12">FYVE-type domain-containing protein</fullName>
    </submittedName>
</protein>
<evidence type="ECO:0000256" key="1">
    <source>
        <dbReference type="ARBA" id="ARBA00004177"/>
    </source>
</evidence>
<dbReference type="SMART" id="SM00064">
    <property type="entry name" value="FYVE"/>
    <property type="match status" value="1"/>
</dbReference>
<dbReference type="Gene3D" id="3.30.40.10">
    <property type="entry name" value="Zinc/RING finger domain, C3HC4 (zinc finger)"/>
    <property type="match status" value="1"/>
</dbReference>
<evidence type="ECO:0000256" key="7">
    <source>
        <dbReference type="ARBA" id="ARBA00022771"/>
    </source>
</evidence>
<dbReference type="STRING" id="6293.A0A1I8EBH7"/>
<dbReference type="InterPro" id="IPR013083">
    <property type="entry name" value="Znf_RING/FYVE/PHD"/>
</dbReference>